<dbReference type="RefSeq" id="WP_273585149.1">
    <property type="nucleotide sequence ID" value="NZ_JANHJP010000002.1"/>
</dbReference>
<accession>A0ABT5L9G9</accession>
<keyword evidence="2" id="KW-0812">Transmembrane</keyword>
<gene>
    <name evidence="3" type="ORF">M8044_000145</name>
</gene>
<evidence type="ECO:0000313" key="3">
    <source>
        <dbReference type="EMBL" id="MDC9031926.1"/>
    </source>
</evidence>
<evidence type="ECO:0000256" key="2">
    <source>
        <dbReference type="SAM" id="Phobius"/>
    </source>
</evidence>
<comment type="caution">
    <text evidence="3">The sequence shown here is derived from an EMBL/GenBank/DDBJ whole genome shotgun (WGS) entry which is preliminary data.</text>
</comment>
<feature type="transmembrane region" description="Helical" evidence="2">
    <location>
        <begin position="12"/>
        <end position="33"/>
    </location>
</feature>
<reference evidence="3 4" key="1">
    <citation type="journal article" date="2023" name="Plant">
        <title>Draft Genome Sequence Resource of CBPPT1, a 'Candidatus Phytoplasma trifolii'-Related Strain Associated with Potato Purple Top Disease in the Columbia Basin, U.S.A.</title>
        <authorList>
            <person name="Wei W."/>
            <person name="Shao J."/>
            <person name="Bottner-Parker K.D."/>
            <person name="Zhao Y."/>
        </authorList>
    </citation>
    <scope>NUCLEOTIDE SEQUENCE [LARGE SCALE GENOMIC DNA]</scope>
    <source>
        <strain evidence="3 4">CBPPT1</strain>
    </source>
</reference>
<sequence>MIKKIFESKKNIIIFASTCFLLTSVIAFLTLFFNSSKEENETLSNTSDNDPENLIKDIEQTDIEQQEDITSTNEDKVRK</sequence>
<feature type="region of interest" description="Disordered" evidence="1">
    <location>
        <begin position="40"/>
        <end position="79"/>
    </location>
</feature>
<proteinExistence type="predicted"/>
<protein>
    <recommendedName>
        <fullName evidence="5">Secreted protein</fullName>
    </recommendedName>
</protein>
<keyword evidence="2" id="KW-0472">Membrane</keyword>
<dbReference type="Proteomes" id="UP001221763">
    <property type="component" value="Unassembled WGS sequence"/>
</dbReference>
<name>A0ABT5L9G9_9MOLU</name>
<keyword evidence="4" id="KW-1185">Reference proteome</keyword>
<evidence type="ECO:0000313" key="4">
    <source>
        <dbReference type="Proteomes" id="UP001221763"/>
    </source>
</evidence>
<organism evidence="3 4">
    <name type="scientific">Columbia Basin potato purple top phytoplasma</name>
    <dbReference type="NCBI Taxonomy" id="307134"/>
    <lineage>
        <taxon>Bacteria</taxon>
        <taxon>Bacillati</taxon>
        <taxon>Mycoplasmatota</taxon>
        <taxon>Mollicutes</taxon>
        <taxon>Acholeplasmatales</taxon>
        <taxon>Acholeplasmataceae</taxon>
        <taxon>Candidatus Phytoplasma</taxon>
        <taxon>16SrVI (Clover proliferation group)</taxon>
    </lineage>
</organism>
<evidence type="ECO:0000256" key="1">
    <source>
        <dbReference type="SAM" id="MobiDB-lite"/>
    </source>
</evidence>
<keyword evidence="2" id="KW-1133">Transmembrane helix</keyword>
<dbReference type="EMBL" id="JANHJP010000002">
    <property type="protein sequence ID" value="MDC9031926.1"/>
    <property type="molecule type" value="Genomic_DNA"/>
</dbReference>
<evidence type="ECO:0008006" key="5">
    <source>
        <dbReference type="Google" id="ProtNLM"/>
    </source>
</evidence>